<evidence type="ECO:0000313" key="3">
    <source>
        <dbReference type="Proteomes" id="UP000498980"/>
    </source>
</evidence>
<comment type="caution">
    <text evidence="2">The sequence shown here is derived from an EMBL/GenBank/DDBJ whole genome shotgun (WGS) entry which is preliminary data.</text>
</comment>
<protein>
    <submittedName>
        <fullName evidence="2">Uncharacterized protein</fullName>
    </submittedName>
</protein>
<feature type="region of interest" description="Disordered" evidence="1">
    <location>
        <begin position="1"/>
        <end position="20"/>
    </location>
</feature>
<accession>A0A7J0CEY4</accession>
<name>A0A7J0CEY4_9ACTN</name>
<evidence type="ECO:0000256" key="1">
    <source>
        <dbReference type="SAM" id="MobiDB-lite"/>
    </source>
</evidence>
<reference evidence="2 3" key="1">
    <citation type="submission" date="2020-05" db="EMBL/GenBank/DDBJ databases">
        <title>Whole genome shotgun sequence of Streptomyces fulvorobeus NBRC 15897.</title>
        <authorList>
            <person name="Komaki H."/>
            <person name="Tamura T."/>
        </authorList>
    </citation>
    <scope>NUCLEOTIDE SEQUENCE [LARGE SCALE GENOMIC DNA]</scope>
    <source>
        <strain evidence="2 3">NBRC 15897</strain>
    </source>
</reference>
<dbReference type="Proteomes" id="UP000498980">
    <property type="component" value="Unassembled WGS sequence"/>
</dbReference>
<proteinExistence type="predicted"/>
<dbReference type="AlphaFoldDB" id="A0A7J0CEY4"/>
<sequence length="62" mass="6453">MTATPGPEEAGPPLGPGSVLEADAVPTQVKFGERSLSERTRGAATRQDARGRPARQRLGSIP</sequence>
<dbReference type="EMBL" id="BLWC01000001">
    <property type="protein sequence ID" value="GFN00969.1"/>
    <property type="molecule type" value="Genomic_DNA"/>
</dbReference>
<feature type="region of interest" description="Disordered" evidence="1">
    <location>
        <begin position="30"/>
        <end position="62"/>
    </location>
</feature>
<feature type="compositionally biased region" description="Low complexity" evidence="1">
    <location>
        <begin position="1"/>
        <end position="12"/>
    </location>
</feature>
<keyword evidence="3" id="KW-1185">Reference proteome</keyword>
<feature type="compositionally biased region" description="Basic and acidic residues" evidence="1">
    <location>
        <begin position="31"/>
        <end position="51"/>
    </location>
</feature>
<gene>
    <name evidence="2" type="ORF">Sfulv_57790</name>
</gene>
<evidence type="ECO:0000313" key="2">
    <source>
        <dbReference type="EMBL" id="GFN00969.1"/>
    </source>
</evidence>
<organism evidence="2 3">
    <name type="scientific">Streptomyces fulvorobeus</name>
    <dbReference type="NCBI Taxonomy" id="284028"/>
    <lineage>
        <taxon>Bacteria</taxon>
        <taxon>Bacillati</taxon>
        <taxon>Actinomycetota</taxon>
        <taxon>Actinomycetes</taxon>
        <taxon>Kitasatosporales</taxon>
        <taxon>Streptomycetaceae</taxon>
        <taxon>Streptomyces</taxon>
    </lineage>
</organism>